<dbReference type="PANTHER" id="PTHR48111">
    <property type="entry name" value="REGULATOR OF RPOS"/>
    <property type="match status" value="1"/>
</dbReference>
<dbReference type="CDD" id="cd00383">
    <property type="entry name" value="trans_reg_C"/>
    <property type="match status" value="1"/>
</dbReference>
<gene>
    <name evidence="10" type="ORF">HND93_23740</name>
</gene>
<accession>A0ABX2TG52</accession>
<evidence type="ECO:0000313" key="10">
    <source>
        <dbReference type="EMBL" id="NYZ22735.1"/>
    </source>
</evidence>
<dbReference type="RefSeq" id="WP_180284506.1">
    <property type="nucleotide sequence ID" value="NZ_JABFDB010000021.1"/>
</dbReference>
<feature type="domain" description="OmpR/PhoB-type" evidence="9">
    <location>
        <begin position="125"/>
        <end position="225"/>
    </location>
</feature>
<dbReference type="InterPro" id="IPR039420">
    <property type="entry name" value="WalR-like"/>
</dbReference>
<dbReference type="InterPro" id="IPR016032">
    <property type="entry name" value="Sig_transdc_resp-reg_C-effctor"/>
</dbReference>
<keyword evidence="4 7" id="KW-0238">DNA-binding</keyword>
<dbReference type="Proteomes" id="UP000584642">
    <property type="component" value="Unassembled WGS sequence"/>
</dbReference>
<sequence>MRALLIEPDDGIAAAIGRQLDGADVAHHRAVAAALDDAMLAPGREFDAYDAVIIGSMEDAGGFVAALRNHGVRTIVLCLIDRRCTATTVELLRAGADDVIVKPVASAEIRARIEATRRRVHGFTTNAVRAGRLTVFLDGRDPEVDGERLRLSQREHAILGVLALNHRRVVSKECIYEAVYGLSGADPIDKVIDVYICKLRKKIAGSTGGGKYIETVYGRGYKFEAPADAAGTVAGRASHAVSAVPGRGSLLHAADR</sequence>
<dbReference type="PROSITE" id="PS51755">
    <property type="entry name" value="OMPR_PHOB"/>
    <property type="match status" value="1"/>
</dbReference>
<protein>
    <submittedName>
        <fullName evidence="10">Response regulator transcription factor</fullName>
    </submittedName>
</protein>
<evidence type="ECO:0000256" key="1">
    <source>
        <dbReference type="ARBA" id="ARBA00022553"/>
    </source>
</evidence>
<dbReference type="Pfam" id="PF00486">
    <property type="entry name" value="Trans_reg_C"/>
    <property type="match status" value="1"/>
</dbReference>
<evidence type="ECO:0000313" key="11">
    <source>
        <dbReference type="Proteomes" id="UP000584642"/>
    </source>
</evidence>
<keyword evidence="5" id="KW-0804">Transcription</keyword>
<keyword evidence="3" id="KW-0805">Transcription regulation</keyword>
<name>A0ABX2TG52_9PROT</name>
<feature type="DNA-binding region" description="OmpR/PhoB-type" evidence="7">
    <location>
        <begin position="125"/>
        <end position="225"/>
    </location>
</feature>
<keyword evidence="11" id="KW-1185">Reference proteome</keyword>
<dbReference type="PANTHER" id="PTHR48111:SF22">
    <property type="entry name" value="REGULATOR OF RPOS"/>
    <property type="match status" value="1"/>
</dbReference>
<organism evidence="10 11">
    <name type="scientific">Azospirillum oleiclasticum</name>
    <dbReference type="NCBI Taxonomy" id="2735135"/>
    <lineage>
        <taxon>Bacteria</taxon>
        <taxon>Pseudomonadati</taxon>
        <taxon>Pseudomonadota</taxon>
        <taxon>Alphaproteobacteria</taxon>
        <taxon>Rhodospirillales</taxon>
        <taxon>Azospirillaceae</taxon>
        <taxon>Azospirillum</taxon>
    </lineage>
</organism>
<evidence type="ECO:0000256" key="6">
    <source>
        <dbReference type="PROSITE-ProRule" id="PRU00169"/>
    </source>
</evidence>
<dbReference type="EMBL" id="JABFDB010000021">
    <property type="protein sequence ID" value="NYZ22735.1"/>
    <property type="molecule type" value="Genomic_DNA"/>
</dbReference>
<evidence type="ECO:0000256" key="4">
    <source>
        <dbReference type="ARBA" id="ARBA00023125"/>
    </source>
</evidence>
<keyword evidence="2" id="KW-0902">Two-component regulatory system</keyword>
<evidence type="ECO:0000259" key="8">
    <source>
        <dbReference type="PROSITE" id="PS50110"/>
    </source>
</evidence>
<dbReference type="InterPro" id="IPR001789">
    <property type="entry name" value="Sig_transdc_resp-reg_receiver"/>
</dbReference>
<dbReference type="SUPFAM" id="SSF52172">
    <property type="entry name" value="CheY-like"/>
    <property type="match status" value="1"/>
</dbReference>
<evidence type="ECO:0000256" key="2">
    <source>
        <dbReference type="ARBA" id="ARBA00023012"/>
    </source>
</evidence>
<comment type="caution">
    <text evidence="10">The sequence shown here is derived from an EMBL/GenBank/DDBJ whole genome shotgun (WGS) entry which is preliminary data.</text>
</comment>
<feature type="domain" description="Response regulatory" evidence="8">
    <location>
        <begin position="2"/>
        <end position="117"/>
    </location>
</feature>
<dbReference type="SMART" id="SM00862">
    <property type="entry name" value="Trans_reg_C"/>
    <property type="match status" value="1"/>
</dbReference>
<keyword evidence="1" id="KW-0597">Phosphoprotein</keyword>
<proteinExistence type="predicted"/>
<dbReference type="PROSITE" id="PS50110">
    <property type="entry name" value="RESPONSE_REGULATORY"/>
    <property type="match status" value="1"/>
</dbReference>
<dbReference type="InterPro" id="IPR001867">
    <property type="entry name" value="OmpR/PhoB-type_DNA-bd"/>
</dbReference>
<dbReference type="Gene3D" id="3.40.50.2300">
    <property type="match status" value="1"/>
</dbReference>
<evidence type="ECO:0000259" key="9">
    <source>
        <dbReference type="PROSITE" id="PS51755"/>
    </source>
</evidence>
<evidence type="ECO:0000256" key="5">
    <source>
        <dbReference type="ARBA" id="ARBA00023163"/>
    </source>
</evidence>
<dbReference type="InterPro" id="IPR011006">
    <property type="entry name" value="CheY-like_superfamily"/>
</dbReference>
<evidence type="ECO:0000256" key="7">
    <source>
        <dbReference type="PROSITE-ProRule" id="PRU01091"/>
    </source>
</evidence>
<evidence type="ECO:0000256" key="3">
    <source>
        <dbReference type="ARBA" id="ARBA00023015"/>
    </source>
</evidence>
<comment type="caution">
    <text evidence="6">Lacks conserved residue(s) required for the propagation of feature annotation.</text>
</comment>
<dbReference type="InterPro" id="IPR036388">
    <property type="entry name" value="WH-like_DNA-bd_sf"/>
</dbReference>
<dbReference type="SUPFAM" id="SSF46894">
    <property type="entry name" value="C-terminal effector domain of the bipartite response regulators"/>
    <property type="match status" value="1"/>
</dbReference>
<reference evidence="10 11" key="1">
    <citation type="submission" date="2020-05" db="EMBL/GenBank/DDBJ databases">
        <title>Azospirillum oleiclasticum sp. nov, a nitrogen-fixing and heavy crude oil-emulsifying bacterium isolated from the crude oil of Yumen Oilfield.</title>
        <authorList>
            <person name="Wu D."/>
            <person name="Cai M."/>
            <person name="Zhang X."/>
        </authorList>
    </citation>
    <scope>NUCLEOTIDE SEQUENCE [LARGE SCALE GENOMIC DNA]</scope>
    <source>
        <strain evidence="10 11">ROY-1-1-2</strain>
    </source>
</reference>
<dbReference type="Gene3D" id="1.10.10.10">
    <property type="entry name" value="Winged helix-like DNA-binding domain superfamily/Winged helix DNA-binding domain"/>
    <property type="match status" value="1"/>
</dbReference>